<accession>A0A0P0VNI7</accession>
<evidence type="ECO:0000313" key="2">
    <source>
        <dbReference type="Proteomes" id="UP000059680"/>
    </source>
</evidence>
<proteinExistence type="predicted"/>
<sequence>MVPAQRQTLTGWHSADSVTSSLTGTASVWALPIRMAWVATGVMRICCSRTRAAQRSLCRSRQELLDQHDLAASAAAPTISGAPRRSGVTMVFSGGRVLVVSQRWVRLAGDVNRSAGPVTPGDGNTPDFSLAMTTDWNDIASLLPGTCLLLGVRVLTPDAGVCCSRGNLATERTLPVLDAEVQQ</sequence>
<name>A0A0P0VNI7_ORYSJ</name>
<dbReference type="Gramene" id="Os02t0702351-00">
    <property type="protein sequence ID" value="Os02t0702351-00"/>
    <property type="gene ID" value="Os02g0702351"/>
</dbReference>
<dbReference type="InParanoid" id="A0A0P0VNI7"/>
<dbReference type="Proteomes" id="UP000059680">
    <property type="component" value="Chromosome 2"/>
</dbReference>
<reference evidence="2" key="1">
    <citation type="journal article" date="2005" name="Nature">
        <title>The map-based sequence of the rice genome.</title>
        <authorList>
            <consortium name="International rice genome sequencing project (IRGSP)"/>
            <person name="Matsumoto T."/>
            <person name="Wu J."/>
            <person name="Kanamori H."/>
            <person name="Katayose Y."/>
            <person name="Fujisawa M."/>
            <person name="Namiki N."/>
            <person name="Mizuno H."/>
            <person name="Yamamoto K."/>
            <person name="Antonio B.A."/>
            <person name="Baba T."/>
            <person name="Sakata K."/>
            <person name="Nagamura Y."/>
            <person name="Aoki H."/>
            <person name="Arikawa K."/>
            <person name="Arita K."/>
            <person name="Bito T."/>
            <person name="Chiden Y."/>
            <person name="Fujitsuka N."/>
            <person name="Fukunaka R."/>
            <person name="Hamada M."/>
            <person name="Harada C."/>
            <person name="Hayashi A."/>
            <person name="Hijishita S."/>
            <person name="Honda M."/>
            <person name="Hosokawa S."/>
            <person name="Ichikawa Y."/>
            <person name="Idonuma A."/>
            <person name="Iijima M."/>
            <person name="Ikeda M."/>
            <person name="Ikeno M."/>
            <person name="Ito K."/>
            <person name="Ito S."/>
            <person name="Ito T."/>
            <person name="Ito Y."/>
            <person name="Ito Y."/>
            <person name="Iwabuchi A."/>
            <person name="Kamiya K."/>
            <person name="Karasawa W."/>
            <person name="Kurita K."/>
            <person name="Katagiri S."/>
            <person name="Kikuta A."/>
            <person name="Kobayashi H."/>
            <person name="Kobayashi N."/>
            <person name="Machita K."/>
            <person name="Maehara T."/>
            <person name="Masukawa M."/>
            <person name="Mizubayashi T."/>
            <person name="Mukai Y."/>
            <person name="Nagasaki H."/>
            <person name="Nagata Y."/>
            <person name="Naito S."/>
            <person name="Nakashima M."/>
            <person name="Nakama Y."/>
            <person name="Nakamichi Y."/>
            <person name="Nakamura M."/>
            <person name="Meguro A."/>
            <person name="Negishi M."/>
            <person name="Ohta I."/>
            <person name="Ohta T."/>
            <person name="Okamoto M."/>
            <person name="Ono N."/>
            <person name="Saji S."/>
            <person name="Sakaguchi M."/>
            <person name="Sakai K."/>
            <person name="Shibata M."/>
            <person name="Shimokawa T."/>
            <person name="Song J."/>
            <person name="Takazaki Y."/>
            <person name="Terasawa K."/>
            <person name="Tsugane M."/>
            <person name="Tsuji K."/>
            <person name="Ueda S."/>
            <person name="Waki K."/>
            <person name="Yamagata H."/>
            <person name="Yamamoto M."/>
            <person name="Yamamoto S."/>
            <person name="Yamane H."/>
            <person name="Yoshiki S."/>
            <person name="Yoshihara R."/>
            <person name="Yukawa K."/>
            <person name="Zhong H."/>
            <person name="Yano M."/>
            <person name="Yuan Q."/>
            <person name="Ouyang S."/>
            <person name="Liu J."/>
            <person name="Jones K.M."/>
            <person name="Gansberger K."/>
            <person name="Moffat K."/>
            <person name="Hill J."/>
            <person name="Bera J."/>
            <person name="Fadrosh D."/>
            <person name="Jin S."/>
            <person name="Johri S."/>
            <person name="Kim M."/>
            <person name="Overton L."/>
            <person name="Reardon M."/>
            <person name="Tsitrin T."/>
            <person name="Vuong H."/>
            <person name="Weaver B."/>
            <person name="Ciecko A."/>
            <person name="Tallon L."/>
            <person name="Jackson J."/>
            <person name="Pai G."/>
            <person name="Aken S.V."/>
            <person name="Utterback T."/>
            <person name="Reidmuller S."/>
            <person name="Feldblyum T."/>
            <person name="Hsiao J."/>
            <person name="Zismann V."/>
            <person name="Iobst S."/>
            <person name="de Vazeille A.R."/>
            <person name="Buell C.R."/>
            <person name="Ying K."/>
            <person name="Li Y."/>
            <person name="Lu T."/>
            <person name="Huang Y."/>
            <person name="Zhao Q."/>
            <person name="Feng Q."/>
            <person name="Zhang L."/>
            <person name="Zhu J."/>
            <person name="Weng Q."/>
            <person name="Mu J."/>
            <person name="Lu Y."/>
            <person name="Fan D."/>
            <person name="Liu Y."/>
            <person name="Guan J."/>
            <person name="Zhang Y."/>
            <person name="Yu S."/>
            <person name="Liu X."/>
            <person name="Zhang Y."/>
            <person name="Hong G."/>
            <person name="Han B."/>
            <person name="Choisne N."/>
            <person name="Demange N."/>
            <person name="Orjeda G."/>
            <person name="Samain S."/>
            <person name="Cattolico L."/>
            <person name="Pelletier E."/>
            <person name="Couloux A."/>
            <person name="Segurens B."/>
            <person name="Wincker P."/>
            <person name="D'Hont A."/>
            <person name="Scarpelli C."/>
            <person name="Weissenbach J."/>
            <person name="Salanoubat M."/>
            <person name="Quetier F."/>
            <person name="Yu Y."/>
            <person name="Kim H.R."/>
            <person name="Rambo T."/>
            <person name="Currie J."/>
            <person name="Collura K."/>
            <person name="Luo M."/>
            <person name="Yang T."/>
            <person name="Ammiraju J.S.S."/>
            <person name="Engler F."/>
            <person name="Soderlund C."/>
            <person name="Wing R.A."/>
            <person name="Palmer L.E."/>
            <person name="de la Bastide M."/>
            <person name="Spiegel L."/>
            <person name="Nascimento L."/>
            <person name="Zutavern T."/>
            <person name="O'Shaughnessy A."/>
            <person name="Dike S."/>
            <person name="Dedhia N."/>
            <person name="Preston R."/>
            <person name="Balija V."/>
            <person name="McCombie W.R."/>
            <person name="Chow T."/>
            <person name="Chen H."/>
            <person name="Chung M."/>
            <person name="Chen C."/>
            <person name="Shaw J."/>
            <person name="Wu H."/>
            <person name="Hsiao K."/>
            <person name="Chao Y."/>
            <person name="Chu M."/>
            <person name="Cheng C."/>
            <person name="Hour A."/>
            <person name="Lee P."/>
            <person name="Lin S."/>
            <person name="Lin Y."/>
            <person name="Liou J."/>
            <person name="Liu S."/>
            <person name="Hsing Y."/>
            <person name="Raghuvanshi S."/>
            <person name="Mohanty A."/>
            <person name="Bharti A.K."/>
            <person name="Gaur A."/>
            <person name="Gupta V."/>
            <person name="Kumar D."/>
            <person name="Ravi V."/>
            <person name="Vij S."/>
            <person name="Kapur A."/>
            <person name="Khurana P."/>
            <person name="Khurana P."/>
            <person name="Khurana J.P."/>
            <person name="Tyagi A.K."/>
            <person name="Gaikwad K."/>
            <person name="Singh A."/>
            <person name="Dalal V."/>
            <person name="Srivastava S."/>
            <person name="Dixit A."/>
            <person name="Pal A.K."/>
            <person name="Ghazi I.A."/>
            <person name="Yadav M."/>
            <person name="Pandit A."/>
            <person name="Bhargava A."/>
            <person name="Sureshbabu K."/>
            <person name="Batra K."/>
            <person name="Sharma T.R."/>
            <person name="Mohapatra T."/>
            <person name="Singh N.K."/>
            <person name="Messing J."/>
            <person name="Nelson A.B."/>
            <person name="Fuks G."/>
            <person name="Kavchok S."/>
            <person name="Keizer G."/>
            <person name="Linton E."/>
            <person name="Llaca V."/>
            <person name="Song R."/>
            <person name="Tanyolac B."/>
            <person name="Young S."/>
            <person name="Ho-Il K."/>
            <person name="Hahn J.H."/>
            <person name="Sangsakoo G."/>
            <person name="Vanavichit A."/>
            <person name="de Mattos Luiz.A.T."/>
            <person name="Zimmer P.D."/>
            <person name="Malone G."/>
            <person name="Dellagostin O."/>
            <person name="de Oliveira A.C."/>
            <person name="Bevan M."/>
            <person name="Bancroft I."/>
            <person name="Minx P."/>
            <person name="Cordum H."/>
            <person name="Wilson R."/>
            <person name="Cheng Z."/>
            <person name="Jin W."/>
            <person name="Jiang J."/>
            <person name="Leong S.A."/>
            <person name="Iwama H."/>
            <person name="Gojobori T."/>
            <person name="Itoh T."/>
            <person name="Niimura Y."/>
            <person name="Fujii Y."/>
            <person name="Habara T."/>
            <person name="Sakai H."/>
            <person name="Sato Y."/>
            <person name="Wilson G."/>
            <person name="Kumar K."/>
            <person name="McCouch S."/>
            <person name="Juretic N."/>
            <person name="Hoen D."/>
            <person name="Wright S."/>
            <person name="Bruskiewich R."/>
            <person name="Bureau T."/>
            <person name="Miyao A."/>
            <person name="Hirochika H."/>
            <person name="Nishikawa T."/>
            <person name="Kadowaki K."/>
            <person name="Sugiura M."/>
            <person name="Burr B."/>
            <person name="Sasaki T."/>
        </authorList>
    </citation>
    <scope>NUCLEOTIDE SEQUENCE [LARGE SCALE GENOMIC DNA]</scope>
    <source>
        <strain evidence="2">cv. Nipponbare</strain>
    </source>
</reference>
<reference evidence="1 2" key="3">
    <citation type="journal article" date="2013" name="Rice">
        <title>Improvement of the Oryza sativa Nipponbare reference genome using next generation sequence and optical map data.</title>
        <authorList>
            <person name="Kawahara Y."/>
            <person name="de la Bastide M."/>
            <person name="Hamilton J.P."/>
            <person name="Kanamori H."/>
            <person name="McCombie W.R."/>
            <person name="Ouyang S."/>
            <person name="Schwartz D.C."/>
            <person name="Tanaka T."/>
            <person name="Wu J."/>
            <person name="Zhou S."/>
            <person name="Childs K.L."/>
            <person name="Davidson R.M."/>
            <person name="Lin H."/>
            <person name="Quesada-Ocampo L."/>
            <person name="Vaillancourt B."/>
            <person name="Sakai H."/>
            <person name="Lee S.S."/>
            <person name="Kim J."/>
            <person name="Numa H."/>
            <person name="Itoh T."/>
            <person name="Buell C.R."/>
            <person name="Matsumoto T."/>
        </authorList>
    </citation>
    <scope>NUCLEOTIDE SEQUENCE [LARGE SCALE GENOMIC DNA]</scope>
    <source>
        <strain evidence="2">cv. Nipponbare</strain>
    </source>
</reference>
<gene>
    <name evidence="1" type="ordered locus">Os02g0702351</name>
    <name evidence="1" type="ORF">OSNPB_020702351</name>
</gene>
<dbReference type="AlphaFoldDB" id="A0A0P0VNI7"/>
<organism evidence="1 2">
    <name type="scientific">Oryza sativa subsp. japonica</name>
    <name type="common">Rice</name>
    <dbReference type="NCBI Taxonomy" id="39947"/>
    <lineage>
        <taxon>Eukaryota</taxon>
        <taxon>Viridiplantae</taxon>
        <taxon>Streptophyta</taxon>
        <taxon>Embryophyta</taxon>
        <taxon>Tracheophyta</taxon>
        <taxon>Spermatophyta</taxon>
        <taxon>Magnoliopsida</taxon>
        <taxon>Liliopsida</taxon>
        <taxon>Poales</taxon>
        <taxon>Poaceae</taxon>
        <taxon>BOP clade</taxon>
        <taxon>Oryzoideae</taxon>
        <taxon>Oryzeae</taxon>
        <taxon>Oryzinae</taxon>
        <taxon>Oryza</taxon>
        <taxon>Oryza sativa</taxon>
    </lineage>
</organism>
<dbReference type="EMBL" id="AP014958">
    <property type="protein sequence ID" value="BAS80479.1"/>
    <property type="molecule type" value="Genomic_DNA"/>
</dbReference>
<protein>
    <submittedName>
        <fullName evidence="1">Os02g0702351 protein</fullName>
    </submittedName>
</protein>
<evidence type="ECO:0000313" key="1">
    <source>
        <dbReference type="EMBL" id="BAS80479.1"/>
    </source>
</evidence>
<keyword evidence="2" id="KW-1185">Reference proteome</keyword>
<reference evidence="1 2" key="2">
    <citation type="journal article" date="2013" name="Plant Cell Physiol.">
        <title>Rice Annotation Project Database (RAP-DB): an integrative and interactive database for rice genomics.</title>
        <authorList>
            <person name="Sakai H."/>
            <person name="Lee S.S."/>
            <person name="Tanaka T."/>
            <person name="Numa H."/>
            <person name="Kim J."/>
            <person name="Kawahara Y."/>
            <person name="Wakimoto H."/>
            <person name="Yang C.C."/>
            <person name="Iwamoto M."/>
            <person name="Abe T."/>
            <person name="Yamada Y."/>
            <person name="Muto A."/>
            <person name="Inokuchi H."/>
            <person name="Ikemura T."/>
            <person name="Matsumoto T."/>
            <person name="Sasaki T."/>
            <person name="Itoh T."/>
        </authorList>
    </citation>
    <scope>NUCLEOTIDE SEQUENCE [LARGE SCALE GENOMIC DNA]</scope>
    <source>
        <strain evidence="2">cv. Nipponbare</strain>
    </source>
</reference>
<dbReference type="PaxDb" id="39947-A0A0P0VNI7"/>